<dbReference type="PROSITE" id="PS50405">
    <property type="entry name" value="GST_CTER"/>
    <property type="match status" value="1"/>
</dbReference>
<dbReference type="PANTHER" id="PTHR32419">
    <property type="entry name" value="GLUTATHIONYL-HYDROQUINONE REDUCTASE"/>
    <property type="match status" value="1"/>
</dbReference>
<dbReference type="InterPro" id="IPR016639">
    <property type="entry name" value="GST_Omega/GSH"/>
</dbReference>
<sequence>MGMLVDGVWHDVWYDTRKSQGRFKRADSQFRNWVTEDGSAGAAGRDGFKAESGRYHLYISYACPWAHRTLIVRNLKGLDKHISLSVVHYFMGDGGWEFSESDGATADAIHGSSNMWQVYTAADPVYTGRVTVPVLWDKKQNTIVSNESSEIIRMFNSAFNGLDGVDAALDLYPQDLRAEIDAINEPIYHNINNGVYKCGFATRQEAYEEAFDALFETLDMVEERLSQKRYLMGDRVTEADWRLFTTLVRFDPVYVGHFKCNKRRIQDYPALSGYLRELYQMPGIADTVNMTHIKNHYYMSHETVNPTRIVPKGPELDLSTPHGRDAL</sequence>
<feature type="domain" description="GST C-terminal" evidence="1">
    <location>
        <begin position="173"/>
        <end position="297"/>
    </location>
</feature>
<reference evidence="2" key="1">
    <citation type="submission" date="2022-11" db="EMBL/GenBank/DDBJ databases">
        <title>Hoeflea poritis sp. nov., isolated from scleractinian coral Porites lutea.</title>
        <authorList>
            <person name="Zhang G."/>
            <person name="Wei Q."/>
            <person name="Cai L."/>
        </authorList>
    </citation>
    <scope>NUCLEOTIDE SEQUENCE</scope>
    <source>
        <strain evidence="2">E7-10</strain>
    </source>
</reference>
<dbReference type="SFLD" id="SFLDS00019">
    <property type="entry name" value="Glutathione_Transferase_(cytos"/>
    <property type="match status" value="1"/>
</dbReference>
<dbReference type="Proteomes" id="UP001148313">
    <property type="component" value="Unassembled WGS sequence"/>
</dbReference>
<name>A0ABT4VRN0_9HYPH</name>
<dbReference type="PANTHER" id="PTHR32419:SF6">
    <property type="entry name" value="GLUTATHIONE S-TRANSFERASE OMEGA-LIKE 1-RELATED"/>
    <property type="match status" value="1"/>
</dbReference>
<dbReference type="Gene3D" id="3.40.30.10">
    <property type="entry name" value="Glutaredoxin"/>
    <property type="match status" value="1"/>
</dbReference>
<comment type="caution">
    <text evidence="2">The sequence shown here is derived from an EMBL/GenBank/DDBJ whole genome shotgun (WGS) entry which is preliminary data.</text>
</comment>
<dbReference type="RefSeq" id="WP_271091184.1">
    <property type="nucleotide sequence ID" value="NZ_JAPJZH010000012.1"/>
</dbReference>
<proteinExistence type="predicted"/>
<dbReference type="CDD" id="cd03190">
    <property type="entry name" value="GST_C_Omega_like"/>
    <property type="match status" value="1"/>
</dbReference>
<evidence type="ECO:0000313" key="2">
    <source>
        <dbReference type="EMBL" id="MDA4847366.1"/>
    </source>
</evidence>
<protein>
    <submittedName>
        <fullName evidence="2">Glutathione S-transferase family protein</fullName>
    </submittedName>
</protein>
<dbReference type="Pfam" id="PF13410">
    <property type="entry name" value="GST_C_2"/>
    <property type="match status" value="1"/>
</dbReference>
<dbReference type="Pfam" id="PF13409">
    <property type="entry name" value="GST_N_2"/>
    <property type="match status" value="1"/>
</dbReference>
<dbReference type="Gene3D" id="1.20.1050.10">
    <property type="match status" value="1"/>
</dbReference>
<accession>A0ABT4VRN0</accession>
<dbReference type="InterPro" id="IPR036282">
    <property type="entry name" value="Glutathione-S-Trfase_C_sf"/>
</dbReference>
<evidence type="ECO:0000313" key="3">
    <source>
        <dbReference type="Proteomes" id="UP001148313"/>
    </source>
</evidence>
<gene>
    <name evidence="2" type="ORF">OOZ53_18540</name>
</gene>
<dbReference type="PIRSF" id="PIRSF015753">
    <property type="entry name" value="GST"/>
    <property type="match status" value="1"/>
</dbReference>
<dbReference type="InterPro" id="IPR010987">
    <property type="entry name" value="Glutathione-S-Trfase_C-like"/>
</dbReference>
<organism evidence="2 3">
    <name type="scientific">Hoeflea poritis</name>
    <dbReference type="NCBI Taxonomy" id="2993659"/>
    <lineage>
        <taxon>Bacteria</taxon>
        <taxon>Pseudomonadati</taxon>
        <taxon>Pseudomonadota</taxon>
        <taxon>Alphaproteobacteria</taxon>
        <taxon>Hyphomicrobiales</taxon>
        <taxon>Rhizobiaceae</taxon>
        <taxon>Hoeflea</taxon>
    </lineage>
</organism>
<dbReference type="InterPro" id="IPR036249">
    <property type="entry name" value="Thioredoxin-like_sf"/>
</dbReference>
<dbReference type="EMBL" id="JAPJZH010000012">
    <property type="protein sequence ID" value="MDA4847366.1"/>
    <property type="molecule type" value="Genomic_DNA"/>
</dbReference>
<evidence type="ECO:0000259" key="1">
    <source>
        <dbReference type="PROSITE" id="PS50405"/>
    </source>
</evidence>
<dbReference type="InterPro" id="IPR004045">
    <property type="entry name" value="Glutathione_S-Trfase_N"/>
</dbReference>
<dbReference type="SFLD" id="SFLDG01206">
    <property type="entry name" value="Xi.1"/>
    <property type="match status" value="1"/>
</dbReference>
<dbReference type="SFLD" id="SFLDG01148">
    <property type="entry name" value="Xi_(cytGST)"/>
    <property type="match status" value="1"/>
</dbReference>
<dbReference type="InterPro" id="IPR047047">
    <property type="entry name" value="GST_Omega-like_C"/>
</dbReference>
<keyword evidence="3" id="KW-1185">Reference proteome</keyword>
<dbReference type="SUPFAM" id="SSF47616">
    <property type="entry name" value="GST C-terminal domain-like"/>
    <property type="match status" value="1"/>
</dbReference>
<dbReference type="SUPFAM" id="SSF52833">
    <property type="entry name" value="Thioredoxin-like"/>
    <property type="match status" value="1"/>
</dbReference>
<dbReference type="InterPro" id="IPR040079">
    <property type="entry name" value="Glutathione_S-Trfase"/>
</dbReference>